<sequence length="259" mass="24756">MPVVAPPAAIALIAVGVLACVVTAYTVFSGPSDDSPAAARVAFPASAGAAAPSTTTPGQSGRPADNGSSAEPSSSSASASSPARPAPADELVVSVVGLVRTPGLVRLTGTARVADAIARAGGGRPGADLLSLNMAQPVRDGDQILVGFADPAGGAGMRSAIVSASSSGPGAAGAAASPGAPPATSGAPGPASAGDSAPVNLNTADEAALDTLPGVGPVTAKAIIDWRSRNGGFTSVDQLAEVDGIGPGRLAKLRDRVTV</sequence>
<feature type="domain" description="Helix-hairpin-helix DNA-binding motif class 1" evidence="2">
    <location>
        <begin position="207"/>
        <end position="226"/>
    </location>
</feature>
<accession>A0ABT1HFY2</accession>
<name>A0ABT1HFY2_9NOCA</name>
<dbReference type="InterPro" id="IPR051675">
    <property type="entry name" value="Endo/Exo/Phosphatase_dom_1"/>
</dbReference>
<reference evidence="3 4" key="1">
    <citation type="submission" date="2022-06" db="EMBL/GenBank/DDBJ databases">
        <title>Genomic Encyclopedia of Archaeal and Bacterial Type Strains, Phase II (KMG-II): from individual species to whole genera.</title>
        <authorList>
            <person name="Goeker M."/>
        </authorList>
    </citation>
    <scope>NUCLEOTIDE SEQUENCE [LARGE SCALE GENOMIC DNA]</scope>
    <source>
        <strain evidence="3 4">DSM 44693</strain>
    </source>
</reference>
<dbReference type="SUPFAM" id="SSF47781">
    <property type="entry name" value="RuvA domain 2-like"/>
    <property type="match status" value="1"/>
</dbReference>
<dbReference type="Pfam" id="PF12836">
    <property type="entry name" value="HHH_3"/>
    <property type="match status" value="1"/>
</dbReference>
<comment type="caution">
    <text evidence="3">The sequence shown here is derived from an EMBL/GenBank/DDBJ whole genome shotgun (WGS) entry which is preliminary data.</text>
</comment>
<dbReference type="SMART" id="SM00278">
    <property type="entry name" value="HhH1"/>
    <property type="match status" value="2"/>
</dbReference>
<gene>
    <name evidence="3" type="ORF">LX13_002985</name>
</gene>
<proteinExistence type="predicted"/>
<dbReference type="EMBL" id="JAMTCJ010000003">
    <property type="protein sequence ID" value="MCP2177157.1"/>
    <property type="molecule type" value="Genomic_DNA"/>
</dbReference>
<evidence type="ECO:0000256" key="1">
    <source>
        <dbReference type="SAM" id="MobiDB-lite"/>
    </source>
</evidence>
<dbReference type="InterPro" id="IPR019554">
    <property type="entry name" value="Soluble_ligand-bd"/>
</dbReference>
<dbReference type="Pfam" id="PF10531">
    <property type="entry name" value="SLBB"/>
    <property type="match status" value="1"/>
</dbReference>
<dbReference type="Gene3D" id="3.10.560.10">
    <property type="entry name" value="Outer membrane lipoprotein wza domain like"/>
    <property type="match status" value="1"/>
</dbReference>
<feature type="domain" description="Helix-hairpin-helix DNA-binding motif class 1" evidence="2">
    <location>
        <begin position="237"/>
        <end position="256"/>
    </location>
</feature>
<dbReference type="InterPro" id="IPR003583">
    <property type="entry name" value="Hlx-hairpin-Hlx_DNA-bd_motif"/>
</dbReference>
<dbReference type="InterPro" id="IPR010994">
    <property type="entry name" value="RuvA_2-like"/>
</dbReference>
<feature type="region of interest" description="Disordered" evidence="1">
    <location>
        <begin position="164"/>
        <end position="198"/>
    </location>
</feature>
<evidence type="ECO:0000313" key="4">
    <source>
        <dbReference type="Proteomes" id="UP001206895"/>
    </source>
</evidence>
<dbReference type="PANTHER" id="PTHR21180:SF32">
    <property type="entry name" value="ENDONUCLEASE_EXONUCLEASE_PHOSPHATASE FAMILY DOMAIN-CONTAINING PROTEIN 1"/>
    <property type="match status" value="1"/>
</dbReference>
<dbReference type="PANTHER" id="PTHR21180">
    <property type="entry name" value="ENDONUCLEASE/EXONUCLEASE/PHOSPHATASE FAMILY DOMAIN-CONTAINING PROTEIN 1"/>
    <property type="match status" value="1"/>
</dbReference>
<evidence type="ECO:0000259" key="2">
    <source>
        <dbReference type="SMART" id="SM00278"/>
    </source>
</evidence>
<organism evidence="3 4">
    <name type="scientific">Williamsia maris</name>
    <dbReference type="NCBI Taxonomy" id="72806"/>
    <lineage>
        <taxon>Bacteria</taxon>
        <taxon>Bacillati</taxon>
        <taxon>Actinomycetota</taxon>
        <taxon>Actinomycetes</taxon>
        <taxon>Mycobacteriales</taxon>
        <taxon>Nocardiaceae</taxon>
        <taxon>Williamsia</taxon>
    </lineage>
</organism>
<feature type="compositionally biased region" description="Low complexity" evidence="1">
    <location>
        <begin position="68"/>
        <end position="86"/>
    </location>
</feature>
<dbReference type="Proteomes" id="UP001206895">
    <property type="component" value="Unassembled WGS sequence"/>
</dbReference>
<evidence type="ECO:0000313" key="3">
    <source>
        <dbReference type="EMBL" id="MCP2177157.1"/>
    </source>
</evidence>
<keyword evidence="4" id="KW-1185">Reference proteome</keyword>
<feature type="compositionally biased region" description="Low complexity" evidence="1">
    <location>
        <begin position="48"/>
        <end position="57"/>
    </location>
</feature>
<dbReference type="Gene3D" id="1.10.150.320">
    <property type="entry name" value="Photosystem II 12 kDa extrinsic protein"/>
    <property type="match status" value="1"/>
</dbReference>
<feature type="region of interest" description="Disordered" evidence="1">
    <location>
        <begin position="48"/>
        <end position="86"/>
    </location>
</feature>
<protein>
    <submittedName>
        <fullName evidence="3">Competence protein ComEA</fullName>
    </submittedName>
</protein>